<accession>A0A5E4UI74</accession>
<dbReference type="PANTHER" id="PTHR42852:SF18">
    <property type="entry name" value="CHROMOSOME UNDETERMINED SCAFFOLD_47, WHOLE GENOME SHOTGUN SEQUENCE"/>
    <property type="match status" value="1"/>
</dbReference>
<dbReference type="Gene3D" id="3.40.30.10">
    <property type="entry name" value="Glutaredoxin"/>
    <property type="match status" value="1"/>
</dbReference>
<dbReference type="InterPro" id="IPR006311">
    <property type="entry name" value="TAT_signal"/>
</dbReference>
<sequence>MQRRRFLNTLAVGSLAAATPFSPITPITPAVAAGPAEVDDGALAGASFGALSTWRGATPALALQDLLGQPRQLSEWRGRVVLINFWATWCGPCRSEMPAMSAVARQYAARGLTLLAVNVKESLATIKPFLAKVPVDGTILLDRDGDAVKRWGAIGLPTTYLVDRNGNARFWKLGELDWRDAGLHGHIEALLASTPADGTSA</sequence>
<dbReference type="InterPro" id="IPR036249">
    <property type="entry name" value="Thioredoxin-like_sf"/>
</dbReference>
<proteinExistence type="predicted"/>
<feature type="domain" description="Thioredoxin" evidence="2">
    <location>
        <begin position="52"/>
        <end position="192"/>
    </location>
</feature>
<dbReference type="InterPro" id="IPR017937">
    <property type="entry name" value="Thioredoxin_CS"/>
</dbReference>
<dbReference type="PROSITE" id="PS00194">
    <property type="entry name" value="THIOREDOXIN_1"/>
    <property type="match status" value="1"/>
</dbReference>
<evidence type="ECO:0000256" key="1">
    <source>
        <dbReference type="ARBA" id="ARBA00023284"/>
    </source>
</evidence>
<dbReference type="Proteomes" id="UP000414233">
    <property type="component" value="Unassembled WGS sequence"/>
</dbReference>
<dbReference type="PROSITE" id="PS51352">
    <property type="entry name" value="THIOREDOXIN_2"/>
    <property type="match status" value="1"/>
</dbReference>
<keyword evidence="4" id="KW-1185">Reference proteome</keyword>
<evidence type="ECO:0000313" key="3">
    <source>
        <dbReference type="EMBL" id="VVD99746.1"/>
    </source>
</evidence>
<dbReference type="InterPro" id="IPR050553">
    <property type="entry name" value="Thioredoxin_ResA/DsbE_sf"/>
</dbReference>
<reference evidence="3 4" key="1">
    <citation type="submission" date="2019-08" db="EMBL/GenBank/DDBJ databases">
        <authorList>
            <person name="Peeters C."/>
        </authorList>
    </citation>
    <scope>NUCLEOTIDE SEQUENCE [LARGE SCALE GENOMIC DNA]</scope>
    <source>
        <strain evidence="3 4">LMG 30175</strain>
    </source>
</reference>
<dbReference type="Pfam" id="PF00578">
    <property type="entry name" value="AhpC-TSA"/>
    <property type="match status" value="1"/>
</dbReference>
<dbReference type="AlphaFoldDB" id="A0A5E4UI74"/>
<dbReference type="SUPFAM" id="SSF52833">
    <property type="entry name" value="Thioredoxin-like"/>
    <property type="match status" value="1"/>
</dbReference>
<dbReference type="GO" id="GO:0016209">
    <property type="term" value="F:antioxidant activity"/>
    <property type="evidence" value="ECO:0007669"/>
    <property type="project" value="InterPro"/>
</dbReference>
<dbReference type="RefSeq" id="WP_191628969.1">
    <property type="nucleotide sequence ID" value="NZ_CABPRZ010000007.1"/>
</dbReference>
<evidence type="ECO:0000313" key="4">
    <source>
        <dbReference type="Proteomes" id="UP000414233"/>
    </source>
</evidence>
<dbReference type="InterPro" id="IPR000866">
    <property type="entry name" value="AhpC/TSA"/>
</dbReference>
<name>A0A5E4UI74_9BURK</name>
<organism evidence="3 4">
    <name type="scientific">Pandoraea terrae</name>
    <dbReference type="NCBI Taxonomy" id="1537710"/>
    <lineage>
        <taxon>Bacteria</taxon>
        <taxon>Pseudomonadati</taxon>
        <taxon>Pseudomonadota</taxon>
        <taxon>Betaproteobacteria</taxon>
        <taxon>Burkholderiales</taxon>
        <taxon>Burkholderiaceae</taxon>
        <taxon>Pandoraea</taxon>
    </lineage>
</organism>
<dbReference type="EMBL" id="CABPRZ010000007">
    <property type="protein sequence ID" value="VVD99746.1"/>
    <property type="molecule type" value="Genomic_DNA"/>
</dbReference>
<dbReference type="CDD" id="cd02966">
    <property type="entry name" value="TlpA_like_family"/>
    <property type="match status" value="1"/>
</dbReference>
<dbReference type="GO" id="GO:0015036">
    <property type="term" value="F:disulfide oxidoreductase activity"/>
    <property type="evidence" value="ECO:0007669"/>
    <property type="project" value="UniProtKB-ARBA"/>
</dbReference>
<dbReference type="PROSITE" id="PS51318">
    <property type="entry name" value="TAT"/>
    <property type="match status" value="1"/>
</dbReference>
<dbReference type="InterPro" id="IPR013766">
    <property type="entry name" value="Thioredoxin_domain"/>
</dbReference>
<dbReference type="PANTHER" id="PTHR42852">
    <property type="entry name" value="THIOL:DISULFIDE INTERCHANGE PROTEIN DSBE"/>
    <property type="match status" value="1"/>
</dbReference>
<evidence type="ECO:0000259" key="2">
    <source>
        <dbReference type="PROSITE" id="PS51352"/>
    </source>
</evidence>
<protein>
    <submittedName>
        <fullName evidence="3">Thiol-disulfide oxidoreductase ResA</fullName>
    </submittedName>
</protein>
<gene>
    <name evidence="3" type="primary">resA_2</name>
    <name evidence="3" type="ORF">PTE30175_01992</name>
</gene>
<keyword evidence="1" id="KW-0676">Redox-active center</keyword>